<reference evidence="1" key="1">
    <citation type="submission" date="2014-11" db="EMBL/GenBank/DDBJ databases">
        <authorList>
            <person name="Amaro Gonzalez C."/>
        </authorList>
    </citation>
    <scope>NUCLEOTIDE SEQUENCE</scope>
</reference>
<organism evidence="1">
    <name type="scientific">Anguilla anguilla</name>
    <name type="common">European freshwater eel</name>
    <name type="synonym">Muraena anguilla</name>
    <dbReference type="NCBI Taxonomy" id="7936"/>
    <lineage>
        <taxon>Eukaryota</taxon>
        <taxon>Metazoa</taxon>
        <taxon>Chordata</taxon>
        <taxon>Craniata</taxon>
        <taxon>Vertebrata</taxon>
        <taxon>Euteleostomi</taxon>
        <taxon>Actinopterygii</taxon>
        <taxon>Neopterygii</taxon>
        <taxon>Teleostei</taxon>
        <taxon>Anguilliformes</taxon>
        <taxon>Anguillidae</taxon>
        <taxon>Anguilla</taxon>
    </lineage>
</organism>
<sequence>MLKTAARPPPLLVSRGELK</sequence>
<dbReference type="EMBL" id="GBXM01067674">
    <property type="protein sequence ID" value="JAH40903.1"/>
    <property type="molecule type" value="Transcribed_RNA"/>
</dbReference>
<protein>
    <submittedName>
        <fullName evidence="1">Uncharacterized protein</fullName>
    </submittedName>
</protein>
<proteinExistence type="predicted"/>
<evidence type="ECO:0000313" key="1">
    <source>
        <dbReference type="EMBL" id="JAH40903.1"/>
    </source>
</evidence>
<accession>A0A0E9SK81</accession>
<dbReference type="AlphaFoldDB" id="A0A0E9SK81"/>
<reference evidence="1" key="2">
    <citation type="journal article" date="2015" name="Fish Shellfish Immunol.">
        <title>Early steps in the European eel (Anguilla anguilla)-Vibrio vulnificus interaction in the gills: Role of the RtxA13 toxin.</title>
        <authorList>
            <person name="Callol A."/>
            <person name="Pajuelo D."/>
            <person name="Ebbesson L."/>
            <person name="Teles M."/>
            <person name="MacKenzie S."/>
            <person name="Amaro C."/>
        </authorList>
    </citation>
    <scope>NUCLEOTIDE SEQUENCE</scope>
</reference>
<name>A0A0E9SK81_ANGAN</name>